<evidence type="ECO:0000313" key="3">
    <source>
        <dbReference type="EMBL" id="VIO62041.1"/>
    </source>
</evidence>
<name>A0A4U9ES18_GIBZA</name>
<accession>A0A4U9ES18</accession>
<organism evidence="2 4">
    <name type="scientific">Gibberella zeae</name>
    <name type="common">Wheat head blight fungus</name>
    <name type="synonym">Fusarium graminearum</name>
    <dbReference type="NCBI Taxonomy" id="5518"/>
    <lineage>
        <taxon>Eukaryota</taxon>
        <taxon>Fungi</taxon>
        <taxon>Dikarya</taxon>
        <taxon>Ascomycota</taxon>
        <taxon>Pezizomycotina</taxon>
        <taxon>Sordariomycetes</taxon>
        <taxon>Hypocreomycetidae</taxon>
        <taxon>Hypocreales</taxon>
        <taxon>Nectriaceae</taxon>
        <taxon>Fusarium</taxon>
    </lineage>
</organism>
<dbReference type="EMBL" id="CAAKMV010000157">
    <property type="protein sequence ID" value="VIO62041.1"/>
    <property type="molecule type" value="Genomic_DNA"/>
</dbReference>
<reference evidence="3" key="1">
    <citation type="submission" date="2019-04" db="EMBL/GenBank/DDBJ databases">
        <authorList>
            <person name="Melise S."/>
            <person name="Noan J."/>
            <person name="Okalmin O."/>
        </authorList>
    </citation>
    <scope>NUCLEOTIDE SEQUENCE</scope>
    <source>
        <strain evidence="3">FN9</strain>
    </source>
</reference>
<evidence type="ECO:0000313" key="2">
    <source>
        <dbReference type="EMBL" id="CAG2002307.1"/>
    </source>
</evidence>
<gene>
    <name evidence="3" type="ORF">FUG_LOCUS465454</name>
    <name evidence="2" type="ORF">MDCFG202_LOCUS475836</name>
</gene>
<evidence type="ECO:0000313" key="4">
    <source>
        <dbReference type="Proteomes" id="UP000746612"/>
    </source>
</evidence>
<reference evidence="2" key="2">
    <citation type="submission" date="2021-03" db="EMBL/GenBank/DDBJ databases">
        <authorList>
            <person name="Alouane T."/>
            <person name="Langin T."/>
            <person name="Bonhomme L."/>
        </authorList>
    </citation>
    <scope>NUCLEOTIDE SEQUENCE</scope>
    <source>
        <strain evidence="2">MDC_Fg202</strain>
    </source>
</reference>
<protein>
    <submittedName>
        <fullName evidence="2">Uncharacterized protein</fullName>
    </submittedName>
</protein>
<proteinExistence type="predicted"/>
<dbReference type="AlphaFoldDB" id="A0A4U9ES18"/>
<dbReference type="Proteomes" id="UP000746612">
    <property type="component" value="Unassembled WGS sequence"/>
</dbReference>
<evidence type="ECO:0000256" key="1">
    <source>
        <dbReference type="SAM" id="MobiDB-lite"/>
    </source>
</evidence>
<dbReference type="EMBL" id="CAJPIJ010000172">
    <property type="protein sequence ID" value="CAG2002307.1"/>
    <property type="molecule type" value="Genomic_DNA"/>
</dbReference>
<feature type="region of interest" description="Disordered" evidence="1">
    <location>
        <begin position="41"/>
        <end position="60"/>
    </location>
</feature>
<sequence>MSSGWVSIHSVPSDLSEKWQHVRRCGYELLESCPHITSDAPSQLKVKSGTPRHSLSMEHPDPFMSLEKLLTGMERKCRKAMTEQ</sequence>